<evidence type="ECO:0000313" key="2">
    <source>
        <dbReference type="EMBL" id="SEW45318.1"/>
    </source>
</evidence>
<dbReference type="Pfam" id="PF12973">
    <property type="entry name" value="Cupin_7"/>
    <property type="match status" value="1"/>
</dbReference>
<reference evidence="2 3" key="1">
    <citation type="submission" date="2016-10" db="EMBL/GenBank/DDBJ databases">
        <authorList>
            <person name="de Groot N.N."/>
        </authorList>
    </citation>
    <scope>NUCLEOTIDE SEQUENCE [LARGE SCALE GENOMIC DNA]</scope>
    <source>
        <strain evidence="2 3">DSM 17925</strain>
    </source>
</reference>
<dbReference type="STRING" id="364200.SAMN04488515_3317"/>
<dbReference type="InterPro" id="IPR041916">
    <property type="entry name" value="Anti_sigma_zinc_sf"/>
</dbReference>
<dbReference type="InterPro" id="IPR012807">
    <property type="entry name" value="Anti-sigma_ChrR"/>
</dbReference>
<gene>
    <name evidence="2" type="ORF">SAMN04488515_3317</name>
</gene>
<feature type="domain" description="ChrR-like cupin" evidence="1">
    <location>
        <begin position="109"/>
        <end position="200"/>
    </location>
</feature>
<accession>A0A1I0RV31</accession>
<dbReference type="NCBIfam" id="TIGR02451">
    <property type="entry name" value="anti_sig_ChrR"/>
    <property type="match status" value="1"/>
</dbReference>
<evidence type="ECO:0000313" key="3">
    <source>
        <dbReference type="Proteomes" id="UP000199167"/>
    </source>
</evidence>
<dbReference type="CDD" id="cd20301">
    <property type="entry name" value="cupin_ChrR"/>
    <property type="match status" value="1"/>
</dbReference>
<name>A0A1I0RV31_9RHOB</name>
<dbReference type="AlphaFoldDB" id="A0A1I0RV31"/>
<dbReference type="Proteomes" id="UP000199167">
    <property type="component" value="Unassembled WGS sequence"/>
</dbReference>
<dbReference type="Gene3D" id="2.60.120.10">
    <property type="entry name" value="Jelly Rolls"/>
    <property type="match status" value="1"/>
</dbReference>
<keyword evidence="3" id="KW-1185">Reference proteome</keyword>
<dbReference type="Gene3D" id="1.10.10.1320">
    <property type="entry name" value="Anti-sigma factor, zinc-finger domain"/>
    <property type="match status" value="1"/>
</dbReference>
<sequence>MNGTMTKNIKHHLTNDLLMGYSAGTLPEAFNVVVASHISMCDTCRAALAEYDAVGGEVMMKTDAVEMAENSLAATMALISDAPAEEPLNSLAVKSGVFPSPLRDYVSGDIDAVKWRKVGGGVSQMILKTSDRATVRLLKIPAGAAMPDHGHNGTELTLVLQGAFADDDDYFAAGDIEVANEDLVHTPVAAEGVDCICLAATDAPLQFNSLLPRIAQKFMRI</sequence>
<protein>
    <submittedName>
        <fullName evidence="2">Anti-ECFsigma factor, ChrR</fullName>
    </submittedName>
</protein>
<dbReference type="InterPro" id="IPR011051">
    <property type="entry name" value="RmlC_Cupin_sf"/>
</dbReference>
<proteinExistence type="predicted"/>
<dbReference type="InterPro" id="IPR014710">
    <property type="entry name" value="RmlC-like_jellyroll"/>
</dbReference>
<dbReference type="InterPro" id="IPR025979">
    <property type="entry name" value="ChrR-like_cupin_dom"/>
</dbReference>
<organism evidence="2 3">
    <name type="scientific">Cognatiyoonia koreensis</name>
    <dbReference type="NCBI Taxonomy" id="364200"/>
    <lineage>
        <taxon>Bacteria</taxon>
        <taxon>Pseudomonadati</taxon>
        <taxon>Pseudomonadota</taxon>
        <taxon>Alphaproteobacteria</taxon>
        <taxon>Rhodobacterales</taxon>
        <taxon>Paracoccaceae</taxon>
        <taxon>Cognatiyoonia</taxon>
    </lineage>
</organism>
<dbReference type="SUPFAM" id="SSF51182">
    <property type="entry name" value="RmlC-like cupins"/>
    <property type="match status" value="1"/>
</dbReference>
<evidence type="ECO:0000259" key="1">
    <source>
        <dbReference type="Pfam" id="PF12973"/>
    </source>
</evidence>
<dbReference type="EMBL" id="FOIZ01000002">
    <property type="protein sequence ID" value="SEW45318.1"/>
    <property type="molecule type" value="Genomic_DNA"/>
</dbReference>